<dbReference type="InterPro" id="IPR000760">
    <property type="entry name" value="Inositol_monophosphatase-like"/>
</dbReference>
<feature type="binding site" evidence="7">
    <location>
        <position position="100"/>
    </location>
    <ligand>
        <name>Mg(2+)</name>
        <dbReference type="ChEBI" id="CHEBI:18420"/>
        <label>1</label>
        <note>catalytic</note>
    </ligand>
</feature>
<evidence type="ECO:0000256" key="2">
    <source>
        <dbReference type="ARBA" id="ARBA00022475"/>
    </source>
</evidence>
<dbReference type="CDD" id="cd01638">
    <property type="entry name" value="CysQ"/>
    <property type="match status" value="1"/>
</dbReference>
<comment type="catalytic activity">
    <reaction evidence="6">
        <text>adenosine 3',5'-bisphosphate + H2O = AMP + phosphate</text>
        <dbReference type="Rhea" id="RHEA:10040"/>
        <dbReference type="ChEBI" id="CHEBI:15377"/>
        <dbReference type="ChEBI" id="CHEBI:43474"/>
        <dbReference type="ChEBI" id="CHEBI:58343"/>
        <dbReference type="ChEBI" id="CHEBI:456215"/>
        <dbReference type="EC" id="3.1.3.7"/>
    </reaction>
</comment>
<dbReference type="GO" id="GO:0000103">
    <property type="term" value="P:sulfate assimilation"/>
    <property type="evidence" value="ECO:0007669"/>
    <property type="project" value="TreeGrafter"/>
</dbReference>
<dbReference type="EMBL" id="VSTH01000069">
    <property type="protein sequence ID" value="TYO64587.1"/>
    <property type="molecule type" value="Genomic_DNA"/>
</dbReference>
<dbReference type="GO" id="GO:0046854">
    <property type="term" value="P:phosphatidylinositol phosphate biosynthetic process"/>
    <property type="evidence" value="ECO:0007669"/>
    <property type="project" value="InterPro"/>
</dbReference>
<dbReference type="PRINTS" id="PR00377">
    <property type="entry name" value="IMPHPHTASES"/>
</dbReference>
<dbReference type="GO" id="GO:0005886">
    <property type="term" value="C:plasma membrane"/>
    <property type="evidence" value="ECO:0007669"/>
    <property type="project" value="UniProtKB-SubCell"/>
</dbReference>
<feature type="binding site" evidence="7">
    <location>
        <position position="103"/>
    </location>
    <ligand>
        <name>Mg(2+)</name>
        <dbReference type="ChEBI" id="CHEBI:18420"/>
        <label>1</label>
        <note>catalytic</note>
    </ligand>
</feature>
<keyword evidence="4 6" id="KW-0378">Hydrolase</keyword>
<comment type="cofactor">
    <cofactor evidence="6 7">
        <name>Mg(2+)</name>
        <dbReference type="ChEBI" id="CHEBI:18420"/>
    </cofactor>
</comment>
<comment type="subcellular location">
    <subcellularLocation>
        <location evidence="6">Cell inner membrane</location>
        <topology evidence="6">Peripheral membrane protein</topology>
        <orientation evidence="6">Cytoplasmic side</orientation>
    </subcellularLocation>
</comment>
<comment type="similarity">
    <text evidence="1 6">Belongs to the inositol monophosphatase superfamily. CysQ family.</text>
</comment>
<comment type="function">
    <text evidence="6">Converts adenosine-3',5'-bisphosphate (PAP) to AMP.</text>
</comment>
<feature type="binding site" evidence="6">
    <location>
        <position position="82"/>
    </location>
    <ligand>
        <name>Mg(2+)</name>
        <dbReference type="ChEBI" id="CHEBI:18420"/>
        <label>1</label>
    </ligand>
</feature>
<reference evidence="8 9" key="1">
    <citation type="submission" date="2019-08" db="EMBL/GenBank/DDBJ databases">
        <title>Bradyrhizobium hipponensis sp. nov., a rhizobium isolated from a Lupinus angustifolius root nodule in Tunisia.</title>
        <authorList>
            <person name="Off K."/>
            <person name="Rejili M."/>
            <person name="Mars M."/>
            <person name="Brachmann A."/>
            <person name="Marin M."/>
        </authorList>
    </citation>
    <scope>NUCLEOTIDE SEQUENCE [LARGE SCALE GENOMIC DNA]</scope>
    <source>
        <strain evidence="9">aSej3</strain>
    </source>
</reference>
<evidence type="ECO:0000256" key="7">
    <source>
        <dbReference type="PIRSR" id="PIRSR600760-2"/>
    </source>
</evidence>
<sequence>MVIRRNLYLSEELNLDEFERLARLFGLIAVRAGEVVMDARADACRPDFKADGSPVTAADLRADDLIRSCLERNLPDFPIVSEESCSGVFLKTAERFILVDPLDGTKEFIQGRDEFTINIALIQAGSPVAGAVYAPALHQLYMGGTNAYRLDIRANEGALSFSKMRPIEVRQAPSKGRRAVVSRSHLDGATKAWVKRHGITDLQPSGSSLKFCVVAEGEADVYPRLAPTMEWDTAAGHAVLLAAGGTVTDLDGRPLRYGKPDYRSTDFVARGAPRDL</sequence>
<dbReference type="GO" id="GO:0050427">
    <property type="term" value="P:3'-phosphoadenosine 5'-phosphosulfate metabolic process"/>
    <property type="evidence" value="ECO:0007669"/>
    <property type="project" value="TreeGrafter"/>
</dbReference>
<feature type="binding site" evidence="6">
    <location>
        <position position="232"/>
    </location>
    <ligand>
        <name>substrate</name>
    </ligand>
</feature>
<protein>
    <recommendedName>
        <fullName evidence="6">3'(2'),5'-bisphosphate nucleotidase CysQ</fullName>
        <ecNumber evidence="6">3.1.3.7</ecNumber>
    </recommendedName>
    <alternativeName>
        <fullName evidence="6">3'(2'),5-bisphosphonucleoside 3'(2')-phosphohydrolase</fullName>
    </alternativeName>
    <alternativeName>
        <fullName evidence="6">3'-phosphoadenosine 5'-phosphate phosphatase</fullName>
        <shortName evidence="6">PAP phosphatase</shortName>
    </alternativeName>
</protein>
<feature type="binding site" evidence="7">
    <location>
        <position position="102"/>
    </location>
    <ligand>
        <name>Mg(2+)</name>
        <dbReference type="ChEBI" id="CHEBI:18420"/>
        <label>1</label>
        <note>catalytic</note>
    </ligand>
</feature>
<keyword evidence="6 7" id="KW-0460">Magnesium</keyword>
<evidence type="ECO:0000313" key="9">
    <source>
        <dbReference type="Proteomes" id="UP000324797"/>
    </source>
</evidence>
<feature type="binding site" evidence="6">
    <location>
        <position position="232"/>
    </location>
    <ligand>
        <name>Mg(2+)</name>
        <dbReference type="ChEBI" id="CHEBI:18420"/>
        <label>2</label>
    </ligand>
</feature>
<feature type="binding site" evidence="6">
    <location>
        <begin position="102"/>
        <end position="105"/>
    </location>
    <ligand>
        <name>substrate</name>
    </ligand>
</feature>
<dbReference type="Gene3D" id="3.40.190.80">
    <property type="match status" value="1"/>
</dbReference>
<feature type="binding site" evidence="7">
    <location>
        <position position="232"/>
    </location>
    <ligand>
        <name>Mg(2+)</name>
        <dbReference type="ChEBI" id="CHEBI:18420"/>
        <label>1</label>
        <note>catalytic</note>
    </ligand>
</feature>
<keyword evidence="5 6" id="KW-0472">Membrane</keyword>
<dbReference type="GO" id="GO:0008441">
    <property type="term" value="F:3'(2'),5'-bisphosphate nucleotidase activity"/>
    <property type="evidence" value="ECO:0007669"/>
    <property type="project" value="UniProtKB-UniRule"/>
</dbReference>
<accession>A0A5S4YM57</accession>
<feature type="binding site" evidence="7">
    <location>
        <position position="82"/>
    </location>
    <ligand>
        <name>Mg(2+)</name>
        <dbReference type="ChEBI" id="CHEBI:18420"/>
        <label>1</label>
        <note>catalytic</note>
    </ligand>
</feature>
<comment type="caution">
    <text evidence="8">The sequence shown here is derived from an EMBL/GenBank/DDBJ whole genome shotgun (WGS) entry which is preliminary data.</text>
</comment>
<evidence type="ECO:0000313" key="8">
    <source>
        <dbReference type="EMBL" id="TYO64587.1"/>
    </source>
</evidence>
<dbReference type="EC" id="3.1.3.7" evidence="6"/>
<evidence type="ECO:0000256" key="4">
    <source>
        <dbReference type="ARBA" id="ARBA00022801"/>
    </source>
</evidence>
<dbReference type="Gene3D" id="3.30.540.10">
    <property type="entry name" value="Fructose-1,6-Bisphosphatase, subunit A, domain 1"/>
    <property type="match status" value="1"/>
</dbReference>
<dbReference type="PANTHER" id="PTHR43028:SF5">
    <property type="entry name" value="3'(2'),5'-BISPHOSPHATE NUCLEOTIDASE 1"/>
    <property type="match status" value="1"/>
</dbReference>
<dbReference type="Proteomes" id="UP000324797">
    <property type="component" value="Unassembled WGS sequence"/>
</dbReference>
<dbReference type="InterPro" id="IPR006240">
    <property type="entry name" value="CysQ"/>
</dbReference>
<keyword evidence="3 6" id="KW-0997">Cell inner membrane</keyword>
<name>A0A5S4YM57_9BRAD</name>
<evidence type="ECO:0000256" key="3">
    <source>
        <dbReference type="ARBA" id="ARBA00022519"/>
    </source>
</evidence>
<keyword evidence="2 6" id="KW-1003">Cell membrane</keyword>
<dbReference type="Pfam" id="PF00459">
    <property type="entry name" value="Inositol_P"/>
    <property type="match status" value="1"/>
</dbReference>
<evidence type="ECO:0000256" key="6">
    <source>
        <dbReference type="HAMAP-Rule" id="MF_02095"/>
    </source>
</evidence>
<evidence type="ECO:0000256" key="5">
    <source>
        <dbReference type="ARBA" id="ARBA00023136"/>
    </source>
</evidence>
<dbReference type="InterPro" id="IPR020550">
    <property type="entry name" value="Inositol_monophosphatase_CS"/>
</dbReference>
<gene>
    <name evidence="6 8" type="primary">cysQ</name>
    <name evidence="8" type="ORF">FXV83_21170</name>
</gene>
<dbReference type="NCBIfam" id="TIGR01331">
    <property type="entry name" value="bisphos_cysQ"/>
    <property type="match status" value="1"/>
</dbReference>
<feature type="binding site" evidence="6">
    <location>
        <position position="103"/>
    </location>
    <ligand>
        <name>Mg(2+)</name>
        <dbReference type="ChEBI" id="CHEBI:18420"/>
        <label>2</label>
    </ligand>
</feature>
<organism evidence="8 9">
    <name type="scientific">Bradyrhizobium hipponense</name>
    <dbReference type="NCBI Taxonomy" id="2605638"/>
    <lineage>
        <taxon>Bacteria</taxon>
        <taxon>Pseudomonadati</taxon>
        <taxon>Pseudomonadota</taxon>
        <taxon>Alphaproteobacteria</taxon>
        <taxon>Hyphomicrobiales</taxon>
        <taxon>Nitrobacteraceae</taxon>
        <taxon>Bradyrhizobium</taxon>
    </lineage>
</organism>
<keyword evidence="6 7" id="KW-0479">Metal-binding</keyword>
<feature type="binding site" evidence="6">
    <location>
        <position position="100"/>
    </location>
    <ligand>
        <name>Mg(2+)</name>
        <dbReference type="ChEBI" id="CHEBI:18420"/>
        <label>1</label>
    </ligand>
</feature>
<keyword evidence="9" id="KW-1185">Reference proteome</keyword>
<feature type="binding site" evidence="6">
    <location>
        <position position="100"/>
    </location>
    <ligand>
        <name>Mg(2+)</name>
        <dbReference type="ChEBI" id="CHEBI:18420"/>
        <label>2</label>
    </ligand>
</feature>
<dbReference type="PANTHER" id="PTHR43028">
    <property type="entry name" value="3'(2'),5'-BISPHOSPHATE NUCLEOTIDASE 1"/>
    <property type="match status" value="1"/>
</dbReference>
<dbReference type="HAMAP" id="MF_02095">
    <property type="entry name" value="CysQ"/>
    <property type="match status" value="1"/>
</dbReference>
<dbReference type="SUPFAM" id="SSF56655">
    <property type="entry name" value="Carbohydrate phosphatase"/>
    <property type="match status" value="1"/>
</dbReference>
<feature type="binding site" evidence="6">
    <location>
        <position position="102"/>
    </location>
    <ligand>
        <name>Mg(2+)</name>
        <dbReference type="ChEBI" id="CHEBI:18420"/>
        <label>1</label>
    </ligand>
</feature>
<evidence type="ECO:0000256" key="1">
    <source>
        <dbReference type="ARBA" id="ARBA00005289"/>
    </source>
</evidence>
<feature type="binding site" evidence="6">
    <location>
        <position position="82"/>
    </location>
    <ligand>
        <name>substrate</name>
    </ligand>
</feature>
<dbReference type="GO" id="GO:0000287">
    <property type="term" value="F:magnesium ion binding"/>
    <property type="evidence" value="ECO:0007669"/>
    <property type="project" value="UniProtKB-UniRule"/>
</dbReference>
<dbReference type="PROSITE" id="PS00630">
    <property type="entry name" value="IMP_2"/>
    <property type="match status" value="1"/>
</dbReference>
<proteinExistence type="inferred from homology"/>
<dbReference type="AlphaFoldDB" id="A0A5S4YM57"/>
<dbReference type="InterPro" id="IPR050725">
    <property type="entry name" value="CysQ/Inositol_MonoPase"/>
</dbReference>